<dbReference type="EMBL" id="CAJHCP010000014">
    <property type="protein sequence ID" value="CAD6554656.1"/>
    <property type="molecule type" value="Genomic_DNA"/>
</dbReference>
<dbReference type="InterPro" id="IPR047655">
    <property type="entry name" value="Transpos_IS630-like"/>
</dbReference>
<reference evidence="2 3" key="1">
    <citation type="submission" date="2020-10" db="EMBL/GenBank/DDBJ databases">
        <authorList>
            <person name="Peeters C."/>
        </authorList>
    </citation>
    <scope>NUCLEOTIDE SEQUENCE [LARGE SCALE GENOMIC DNA]</scope>
    <source>
        <strain evidence="2 3">LMG 28140</strain>
    </source>
</reference>
<gene>
    <name evidence="2" type="ORF">LMG28140_05504</name>
</gene>
<comment type="caution">
    <text evidence="2">The sequence shown here is derived from an EMBL/GenBank/DDBJ whole genome shotgun (WGS) entry which is preliminary data.</text>
</comment>
<dbReference type="PANTHER" id="PTHR46564">
    <property type="entry name" value="TRANSPOSASE"/>
    <property type="match status" value="1"/>
</dbReference>
<dbReference type="PANTHER" id="PTHR46564:SF1">
    <property type="entry name" value="TRANSPOSASE"/>
    <property type="match status" value="1"/>
</dbReference>
<dbReference type="Gene3D" id="3.30.420.10">
    <property type="entry name" value="Ribonuclease H-like superfamily/Ribonuclease H"/>
    <property type="match status" value="1"/>
</dbReference>
<dbReference type="InterPro" id="IPR038717">
    <property type="entry name" value="Tc1-like_DDE_dom"/>
</dbReference>
<evidence type="ECO:0000259" key="1">
    <source>
        <dbReference type="Pfam" id="PF13358"/>
    </source>
</evidence>
<sequence length="182" mass="20741">MKQATLEKRQQAAREDAVRLLYLDEAGFHGSPPVQRSWSPRGLPHQVEPNPHCRRSVIGALDFGENTLIHAAHAGTIKAQDVECFIDSVLATGNGLPTVIVLDNASIHHGISDATRQRWLLEHKVILFYLPAYSPELNMIEIVWRYLKYRWRRALTWTRETIDAELAALLSRYGPDFQINFS</sequence>
<dbReference type="InterPro" id="IPR012337">
    <property type="entry name" value="RNaseH-like_sf"/>
</dbReference>
<protein>
    <recommendedName>
        <fullName evidence="1">Tc1-like transposase DDE domain-containing protein</fullName>
    </recommendedName>
</protein>
<proteinExistence type="predicted"/>
<name>A0ABN7I6B5_9BURK</name>
<evidence type="ECO:0000313" key="3">
    <source>
        <dbReference type="Proteomes" id="UP000598032"/>
    </source>
</evidence>
<evidence type="ECO:0000313" key="2">
    <source>
        <dbReference type="EMBL" id="CAD6554656.1"/>
    </source>
</evidence>
<feature type="domain" description="Tc1-like transposase DDE" evidence="1">
    <location>
        <begin position="19"/>
        <end position="155"/>
    </location>
</feature>
<accession>A0ABN7I6B5</accession>
<keyword evidence="3" id="KW-1185">Reference proteome</keyword>
<dbReference type="NCBIfam" id="NF033545">
    <property type="entry name" value="transpos_IS630"/>
    <property type="match status" value="1"/>
</dbReference>
<dbReference type="InterPro" id="IPR036397">
    <property type="entry name" value="RNaseH_sf"/>
</dbReference>
<dbReference type="Proteomes" id="UP000598032">
    <property type="component" value="Unassembled WGS sequence"/>
</dbReference>
<organism evidence="2 3">
    <name type="scientific">Paraburkholderia metrosideri</name>
    <dbReference type="NCBI Taxonomy" id="580937"/>
    <lineage>
        <taxon>Bacteria</taxon>
        <taxon>Pseudomonadati</taxon>
        <taxon>Pseudomonadota</taxon>
        <taxon>Betaproteobacteria</taxon>
        <taxon>Burkholderiales</taxon>
        <taxon>Burkholderiaceae</taxon>
        <taxon>Paraburkholderia</taxon>
    </lineage>
</organism>
<dbReference type="Pfam" id="PF13358">
    <property type="entry name" value="DDE_3"/>
    <property type="match status" value="1"/>
</dbReference>
<dbReference type="RefSeq" id="WP_201645434.1">
    <property type="nucleotide sequence ID" value="NZ_CAJHCP010000014.1"/>
</dbReference>
<dbReference type="SUPFAM" id="SSF53098">
    <property type="entry name" value="Ribonuclease H-like"/>
    <property type="match status" value="1"/>
</dbReference>